<sequence>MTSCRLALLESEVGSTRRRRRIPLDQLSIGFTGRFVLTLFLRQSPSILIHVGEEIRSSIPPEDDGGFLLTSCRLALLEDSCISEVIFFDSGEKVLSFRPSYDEHHRRRRIPLDQLSIGFTGRFMLTLFPSNGEFLLTSCRLALLEDSC</sequence>
<reference evidence="1" key="1">
    <citation type="submission" date="2018-11" db="EMBL/GenBank/DDBJ databases">
        <authorList>
            <consortium name="Pathogen Informatics"/>
        </authorList>
    </citation>
    <scope>NUCLEOTIDE SEQUENCE</scope>
</reference>
<evidence type="ECO:0000313" key="1">
    <source>
        <dbReference type="EMBL" id="VEL31521.1"/>
    </source>
</evidence>
<accession>A0A3S5BN73</accession>
<keyword evidence="2" id="KW-1185">Reference proteome</keyword>
<dbReference type="AlphaFoldDB" id="A0A3S5BN73"/>
<proteinExistence type="predicted"/>
<comment type="caution">
    <text evidence="1">The sequence shown here is derived from an EMBL/GenBank/DDBJ whole genome shotgun (WGS) entry which is preliminary data.</text>
</comment>
<organism evidence="1 2">
    <name type="scientific">Protopolystoma xenopodis</name>
    <dbReference type="NCBI Taxonomy" id="117903"/>
    <lineage>
        <taxon>Eukaryota</taxon>
        <taxon>Metazoa</taxon>
        <taxon>Spiralia</taxon>
        <taxon>Lophotrochozoa</taxon>
        <taxon>Platyhelminthes</taxon>
        <taxon>Monogenea</taxon>
        <taxon>Polyopisthocotylea</taxon>
        <taxon>Polystomatidea</taxon>
        <taxon>Polystomatidae</taxon>
        <taxon>Protopolystoma</taxon>
    </lineage>
</organism>
<gene>
    <name evidence="1" type="ORF">PXEA_LOCUS24961</name>
</gene>
<evidence type="ECO:0000313" key="2">
    <source>
        <dbReference type="Proteomes" id="UP000784294"/>
    </source>
</evidence>
<dbReference type="Proteomes" id="UP000784294">
    <property type="component" value="Unassembled WGS sequence"/>
</dbReference>
<dbReference type="EMBL" id="CAAALY010123388">
    <property type="protein sequence ID" value="VEL31521.1"/>
    <property type="molecule type" value="Genomic_DNA"/>
</dbReference>
<protein>
    <submittedName>
        <fullName evidence="1">Uncharacterized protein</fullName>
    </submittedName>
</protein>
<name>A0A3S5BN73_9PLAT</name>